<evidence type="ECO:0000313" key="12">
    <source>
        <dbReference type="EMBL" id="MUI13013.1"/>
    </source>
</evidence>
<dbReference type="SMART" id="SM00671">
    <property type="entry name" value="SEL1"/>
    <property type="match status" value="1"/>
</dbReference>
<gene>
    <name evidence="12" type="ORF">GJV26_11155</name>
</gene>
<dbReference type="Pfam" id="PF03544">
    <property type="entry name" value="TonB_C"/>
    <property type="match status" value="1"/>
</dbReference>
<dbReference type="GO" id="GO:0005886">
    <property type="term" value="C:plasma membrane"/>
    <property type="evidence" value="ECO:0007669"/>
    <property type="project" value="UniProtKB-SubCell"/>
</dbReference>
<proteinExistence type="inferred from homology"/>
<dbReference type="InterPro" id="IPR037682">
    <property type="entry name" value="TonB_C"/>
</dbReference>
<dbReference type="SUPFAM" id="SSF81901">
    <property type="entry name" value="HCP-like"/>
    <property type="match status" value="1"/>
</dbReference>
<name>A0A6I3XFC4_9BURK</name>
<dbReference type="InterPro" id="IPR011990">
    <property type="entry name" value="TPR-like_helical_dom_sf"/>
</dbReference>
<feature type="signal peptide" evidence="10">
    <location>
        <begin position="1"/>
        <end position="23"/>
    </location>
</feature>
<evidence type="ECO:0000256" key="7">
    <source>
        <dbReference type="ARBA" id="ARBA00022927"/>
    </source>
</evidence>
<keyword evidence="7" id="KW-0653">Protein transport</keyword>
<evidence type="ECO:0000256" key="10">
    <source>
        <dbReference type="SAM" id="SignalP"/>
    </source>
</evidence>
<evidence type="ECO:0000256" key="8">
    <source>
        <dbReference type="ARBA" id="ARBA00022989"/>
    </source>
</evidence>
<evidence type="ECO:0000256" key="4">
    <source>
        <dbReference type="ARBA" id="ARBA00022475"/>
    </source>
</evidence>
<dbReference type="Gene3D" id="1.25.40.10">
    <property type="entry name" value="Tetratricopeptide repeat domain"/>
    <property type="match status" value="1"/>
</dbReference>
<keyword evidence="4" id="KW-1003">Cell membrane</keyword>
<evidence type="ECO:0000259" key="11">
    <source>
        <dbReference type="PROSITE" id="PS52015"/>
    </source>
</evidence>
<dbReference type="AlphaFoldDB" id="A0A6I3XFC4"/>
<dbReference type="Proteomes" id="UP000431684">
    <property type="component" value="Unassembled WGS sequence"/>
</dbReference>
<evidence type="ECO:0000256" key="6">
    <source>
        <dbReference type="ARBA" id="ARBA00022692"/>
    </source>
</evidence>
<comment type="caution">
    <text evidence="12">The sequence shown here is derived from an EMBL/GenBank/DDBJ whole genome shotgun (WGS) entry which is preliminary data.</text>
</comment>
<dbReference type="PANTHER" id="PTHR33446">
    <property type="entry name" value="PROTEIN TONB-RELATED"/>
    <property type="match status" value="1"/>
</dbReference>
<keyword evidence="9" id="KW-0472">Membrane</keyword>
<dbReference type="NCBIfam" id="TIGR01352">
    <property type="entry name" value="tonB_Cterm"/>
    <property type="match status" value="1"/>
</dbReference>
<dbReference type="OrthoDB" id="8724624at2"/>
<comment type="similarity">
    <text evidence="2">Belongs to the TonB family.</text>
</comment>
<dbReference type="Pfam" id="PF08238">
    <property type="entry name" value="Sel1"/>
    <property type="match status" value="3"/>
</dbReference>
<evidence type="ECO:0000256" key="1">
    <source>
        <dbReference type="ARBA" id="ARBA00004383"/>
    </source>
</evidence>
<protein>
    <submittedName>
        <fullName evidence="12">TonB family protein</fullName>
    </submittedName>
</protein>
<evidence type="ECO:0000256" key="2">
    <source>
        <dbReference type="ARBA" id="ARBA00006555"/>
    </source>
</evidence>
<dbReference type="GO" id="GO:0015031">
    <property type="term" value="P:protein transport"/>
    <property type="evidence" value="ECO:0007669"/>
    <property type="project" value="UniProtKB-KW"/>
</dbReference>
<dbReference type="GO" id="GO:0055085">
    <property type="term" value="P:transmembrane transport"/>
    <property type="evidence" value="ECO:0007669"/>
    <property type="project" value="InterPro"/>
</dbReference>
<keyword evidence="13" id="KW-1185">Reference proteome</keyword>
<dbReference type="RefSeq" id="WP_155708883.1">
    <property type="nucleotide sequence ID" value="NZ_BMWU01000009.1"/>
</dbReference>
<dbReference type="EMBL" id="WNWM01000002">
    <property type="protein sequence ID" value="MUI13013.1"/>
    <property type="molecule type" value="Genomic_DNA"/>
</dbReference>
<keyword evidence="5" id="KW-0997">Cell inner membrane</keyword>
<dbReference type="Gene3D" id="3.30.1150.10">
    <property type="match status" value="1"/>
</dbReference>
<dbReference type="InterPro" id="IPR006597">
    <property type="entry name" value="Sel1-like"/>
</dbReference>
<accession>A0A6I3XFC4</accession>
<reference evidence="12 13" key="1">
    <citation type="submission" date="2019-11" db="EMBL/GenBank/DDBJ databases">
        <title>Draft Genome Sequences of Six Type Strains of the Genus Massilia.</title>
        <authorList>
            <person name="Miess H."/>
            <person name="Frediansyah A."/>
            <person name="Goeker M."/>
            <person name="Gross H."/>
        </authorList>
    </citation>
    <scope>NUCLEOTIDE SEQUENCE [LARGE SCALE GENOMIC DNA]</scope>
    <source>
        <strain evidence="12 13">DSM 17513</strain>
    </source>
</reference>
<keyword evidence="3" id="KW-0813">Transport</keyword>
<dbReference type="SUPFAM" id="SSF74653">
    <property type="entry name" value="TolA/TonB C-terminal domain"/>
    <property type="match status" value="1"/>
</dbReference>
<dbReference type="InterPro" id="IPR006260">
    <property type="entry name" value="TonB/TolA_C"/>
</dbReference>
<dbReference type="PROSITE" id="PS52015">
    <property type="entry name" value="TONB_CTD"/>
    <property type="match status" value="1"/>
</dbReference>
<evidence type="ECO:0000313" key="13">
    <source>
        <dbReference type="Proteomes" id="UP000431684"/>
    </source>
</evidence>
<feature type="domain" description="TonB C-terminal" evidence="11">
    <location>
        <begin position="19"/>
        <end position="115"/>
    </location>
</feature>
<organism evidence="12 13">
    <name type="scientific">Pseudoduganella dura</name>
    <dbReference type="NCBI Taxonomy" id="321982"/>
    <lineage>
        <taxon>Bacteria</taxon>
        <taxon>Pseudomonadati</taxon>
        <taxon>Pseudomonadota</taxon>
        <taxon>Betaproteobacteria</taxon>
        <taxon>Burkholderiales</taxon>
        <taxon>Oxalobacteraceae</taxon>
        <taxon>Telluria group</taxon>
        <taxon>Pseudoduganella</taxon>
    </lineage>
</organism>
<keyword evidence="6" id="KW-0812">Transmembrane</keyword>
<comment type="subcellular location">
    <subcellularLocation>
        <location evidence="1">Cell inner membrane</location>
        <topology evidence="1">Single-pass membrane protein</topology>
        <orientation evidence="1">Periplasmic side</orientation>
    </subcellularLocation>
</comment>
<feature type="chain" id="PRO_5026126812" evidence="10">
    <location>
        <begin position="24"/>
        <end position="219"/>
    </location>
</feature>
<keyword evidence="8" id="KW-1133">Transmembrane helix</keyword>
<evidence type="ECO:0000256" key="5">
    <source>
        <dbReference type="ARBA" id="ARBA00022519"/>
    </source>
</evidence>
<evidence type="ECO:0000256" key="3">
    <source>
        <dbReference type="ARBA" id="ARBA00022448"/>
    </source>
</evidence>
<dbReference type="InterPro" id="IPR051045">
    <property type="entry name" value="TonB-dependent_transducer"/>
</dbReference>
<sequence>MQKLRLSCAAVLASMVVTPSVFAAPAQSCEKPVWPRESLRFEQEGKVTLAYLLDEDGAVRDWKVVKSSGFPLLDVAARDGMAKCRLTPRVKDGKPVAAWIRMQYVWTLRSSASTDRENAYAAASATQKAAIAAEADSGTPRAIELLTKAAVRGDVTAQLWQAARYEAGKGVPVDHVAAAAWYGRAAEAGDSTAAEALARLHEQGLGILPDPAAAGVVNR</sequence>
<evidence type="ECO:0000256" key="9">
    <source>
        <dbReference type="ARBA" id="ARBA00023136"/>
    </source>
</evidence>
<keyword evidence="10" id="KW-0732">Signal</keyword>